<evidence type="ECO:0000256" key="12">
    <source>
        <dbReference type="ARBA" id="ARBA00023014"/>
    </source>
</evidence>
<gene>
    <name evidence="17" type="primary">queH</name>
    <name evidence="19" type="ordered locus">DvMF_2375</name>
</gene>
<evidence type="ECO:0000256" key="8">
    <source>
        <dbReference type="ARBA" id="ARBA00022723"/>
    </source>
</evidence>
<comment type="pathway">
    <text evidence="2 17">tRNA modification; tRNA-queuosine biosynthesis.</text>
</comment>
<organism evidence="19">
    <name type="scientific">Nitratidesulfovibrio vulgaris (strain DSM 19637 / Miyazaki F)</name>
    <name type="common">Desulfovibrio vulgaris</name>
    <dbReference type="NCBI Taxonomy" id="883"/>
    <lineage>
        <taxon>Bacteria</taxon>
        <taxon>Pseudomonadati</taxon>
        <taxon>Thermodesulfobacteriota</taxon>
        <taxon>Desulfovibrionia</taxon>
        <taxon>Desulfovibrionales</taxon>
        <taxon>Desulfovibrionaceae</taxon>
        <taxon>Nitratidesulfovibrio</taxon>
    </lineage>
</organism>
<dbReference type="GO" id="GO:0008616">
    <property type="term" value="P:tRNA queuosine(34) biosynthetic process"/>
    <property type="evidence" value="ECO:0007669"/>
    <property type="project" value="UniProtKB-UniRule"/>
</dbReference>
<evidence type="ECO:0000256" key="4">
    <source>
        <dbReference type="ARBA" id="ARBA00012622"/>
    </source>
</evidence>
<evidence type="ECO:0000256" key="7">
    <source>
        <dbReference type="ARBA" id="ARBA00022694"/>
    </source>
</evidence>
<proteinExistence type="inferred from homology"/>
<dbReference type="GO" id="GO:0046872">
    <property type="term" value="F:metal ion binding"/>
    <property type="evidence" value="ECO:0007669"/>
    <property type="project" value="UniProtKB-KW"/>
</dbReference>
<keyword evidence="7 17" id="KW-0819">tRNA processing</keyword>
<evidence type="ECO:0000256" key="9">
    <source>
        <dbReference type="ARBA" id="ARBA00022785"/>
    </source>
</evidence>
<sequence length="216" mass="24518">MRVLLHACCGPCSIATVRMLRDEGHEVTALFLNPNIHPVQEYLRRREAMLEVSRRLDLPVIWRDAEYDPAAWMRQMAWREQPGVRCRVCYATRLERTHAIAARGGYDAFTTSLLYSRRQRHDMIAEVGHGVAAASPDGSVPFLYRDFRSGWQEGIDTSREWGIHRQNYCGCLYSEAERFARDFATATGVKEVRGSAPHPARGRSPLDPVSGDDSPK</sequence>
<protein>
    <recommendedName>
        <fullName evidence="5 17">Epoxyqueuosine reductase QueH</fullName>
        <ecNumber evidence="4 17">1.17.99.6</ecNumber>
    </recommendedName>
    <alternativeName>
        <fullName evidence="15 17">Queuosine biosynthesis protein QueH</fullName>
    </alternativeName>
</protein>
<evidence type="ECO:0000256" key="1">
    <source>
        <dbReference type="ARBA" id="ARBA00002268"/>
    </source>
</evidence>
<dbReference type="AlphaFoldDB" id="B8DIL8"/>
<accession>B8DIL8</accession>
<keyword evidence="13 17" id="KW-1015">Disulfide bond</keyword>
<keyword evidence="9 17" id="KW-0671">Queuosine biosynthesis</keyword>
<feature type="binding site" evidence="17">
    <location>
        <position position="89"/>
    </location>
    <ligand>
        <name>[4Fe-4S] cluster</name>
        <dbReference type="ChEBI" id="CHEBI:49883"/>
    </ligand>
</feature>
<dbReference type="PANTHER" id="PTHR36701:SF1">
    <property type="entry name" value="EPOXYQUEUOSINE REDUCTASE QUEH"/>
    <property type="match status" value="1"/>
</dbReference>
<dbReference type="OrthoDB" id="9801033at2"/>
<feature type="binding site" evidence="17">
    <location>
        <position position="86"/>
    </location>
    <ligand>
        <name>[4Fe-4S] cluster</name>
        <dbReference type="ChEBI" id="CHEBI:49883"/>
    </ligand>
</feature>
<dbReference type="InterPro" id="IPR003828">
    <property type="entry name" value="QueH"/>
</dbReference>
<evidence type="ECO:0000256" key="15">
    <source>
        <dbReference type="ARBA" id="ARBA00031446"/>
    </source>
</evidence>
<keyword evidence="11 17" id="KW-0408">Iron</keyword>
<dbReference type="STRING" id="883.DvMF_2375"/>
<name>B8DIL8_NITV9</name>
<evidence type="ECO:0000256" key="2">
    <source>
        <dbReference type="ARBA" id="ARBA00004691"/>
    </source>
</evidence>
<reference evidence="19" key="1">
    <citation type="submission" date="2008-10" db="EMBL/GenBank/DDBJ databases">
        <title>Complete sequence of Desulfovibrio vulgaris str. 'Miyazaki F'.</title>
        <authorList>
            <person name="Lucas S."/>
            <person name="Copeland A."/>
            <person name="Lapidus A."/>
            <person name="Glavina del Rio T."/>
            <person name="Dalin E."/>
            <person name="Tice H."/>
            <person name="Bruce D."/>
            <person name="Goodwin L."/>
            <person name="Pitluck S."/>
            <person name="Sims D."/>
            <person name="Brettin T."/>
            <person name="Detter J.C."/>
            <person name="Han C."/>
            <person name="Larimer F."/>
            <person name="Land M."/>
            <person name="Hauser L."/>
            <person name="Kyrpides N."/>
            <person name="Mikhailova N."/>
            <person name="Hazen T.C."/>
            <person name="Richardson P."/>
        </authorList>
    </citation>
    <scope>NUCLEOTIDE SEQUENCE</scope>
    <source>
        <strain evidence="19">Miyazaki F</strain>
    </source>
</reference>
<dbReference type="HOGENOM" id="CLU_088177_1_1_7"/>
<evidence type="ECO:0000313" key="19">
    <source>
        <dbReference type="EMBL" id="ACL09316.1"/>
    </source>
</evidence>
<keyword evidence="12 17" id="KW-0411">Iron-sulfur</keyword>
<dbReference type="GO" id="GO:0051539">
    <property type="term" value="F:4 iron, 4 sulfur cluster binding"/>
    <property type="evidence" value="ECO:0007669"/>
    <property type="project" value="UniProtKB-UniRule"/>
</dbReference>
<dbReference type="PANTHER" id="PTHR36701">
    <property type="entry name" value="EPOXYQUEUOSINE REDUCTASE QUEH"/>
    <property type="match status" value="1"/>
</dbReference>
<keyword evidence="6 17" id="KW-0004">4Fe-4S</keyword>
<evidence type="ECO:0000256" key="5">
    <source>
        <dbReference type="ARBA" id="ARBA00016895"/>
    </source>
</evidence>
<feature type="binding site" evidence="17">
    <location>
        <position position="8"/>
    </location>
    <ligand>
        <name>[4Fe-4S] cluster</name>
        <dbReference type="ChEBI" id="CHEBI:49883"/>
    </ligand>
</feature>
<evidence type="ECO:0000256" key="17">
    <source>
        <dbReference type="HAMAP-Rule" id="MF_02089"/>
    </source>
</evidence>
<dbReference type="Pfam" id="PF02677">
    <property type="entry name" value="QueH"/>
    <property type="match status" value="1"/>
</dbReference>
<evidence type="ECO:0000256" key="11">
    <source>
        <dbReference type="ARBA" id="ARBA00023004"/>
    </source>
</evidence>
<dbReference type="EC" id="1.17.99.6" evidence="4 17"/>
<evidence type="ECO:0000256" key="13">
    <source>
        <dbReference type="ARBA" id="ARBA00023157"/>
    </source>
</evidence>
<keyword evidence="10 17" id="KW-0560">Oxidoreductase</keyword>
<feature type="binding site" evidence="17">
    <location>
        <position position="9"/>
    </location>
    <ligand>
        <name>[4Fe-4S] cluster</name>
        <dbReference type="ChEBI" id="CHEBI:49883"/>
    </ligand>
</feature>
<evidence type="ECO:0000256" key="3">
    <source>
        <dbReference type="ARBA" id="ARBA00008207"/>
    </source>
</evidence>
<feature type="disulfide bond" description="Redox-active" evidence="17">
    <location>
        <begin position="169"/>
        <end position="171"/>
    </location>
</feature>
<dbReference type="KEGG" id="dvm:DvMF_2375"/>
<evidence type="ECO:0000256" key="14">
    <source>
        <dbReference type="ARBA" id="ARBA00023284"/>
    </source>
</evidence>
<evidence type="ECO:0000256" key="16">
    <source>
        <dbReference type="ARBA" id="ARBA00047415"/>
    </source>
</evidence>
<comment type="function">
    <text evidence="1 17">Catalyzes the conversion of epoxyqueuosine (oQ) to queuosine (Q), which is a hypermodified base found in the wobble positions of tRNA(Asp), tRNA(Asn), tRNA(His) and tRNA(Tyr).</text>
</comment>
<dbReference type="GO" id="GO:0052693">
    <property type="term" value="F:epoxyqueuosine reductase activity"/>
    <property type="evidence" value="ECO:0007669"/>
    <property type="project" value="UniProtKB-UniRule"/>
</dbReference>
<comment type="similarity">
    <text evidence="3 17">Belongs to the QueH family.</text>
</comment>
<keyword evidence="14 17" id="KW-0676">Redox-active center</keyword>
<feature type="region of interest" description="Disordered" evidence="18">
    <location>
        <begin position="190"/>
        <end position="216"/>
    </location>
</feature>
<evidence type="ECO:0000256" key="6">
    <source>
        <dbReference type="ARBA" id="ARBA00022485"/>
    </source>
</evidence>
<dbReference type="HAMAP" id="MF_02089">
    <property type="entry name" value="QueH"/>
    <property type="match status" value="1"/>
</dbReference>
<dbReference type="eggNOG" id="COG1636">
    <property type="taxonomic scope" value="Bacteria"/>
</dbReference>
<evidence type="ECO:0000256" key="18">
    <source>
        <dbReference type="SAM" id="MobiDB-lite"/>
    </source>
</evidence>
<dbReference type="UniPathway" id="UPA00392"/>
<comment type="catalytic activity">
    <reaction evidence="16 17">
        <text>epoxyqueuosine(34) in tRNA + AH2 = queuosine(34) in tRNA + A + H2O</text>
        <dbReference type="Rhea" id="RHEA:32159"/>
        <dbReference type="Rhea" id="RHEA-COMP:18571"/>
        <dbReference type="Rhea" id="RHEA-COMP:18582"/>
        <dbReference type="ChEBI" id="CHEBI:13193"/>
        <dbReference type="ChEBI" id="CHEBI:15377"/>
        <dbReference type="ChEBI" id="CHEBI:17499"/>
        <dbReference type="ChEBI" id="CHEBI:194431"/>
        <dbReference type="ChEBI" id="CHEBI:194443"/>
        <dbReference type="EC" id="1.17.99.6"/>
    </reaction>
</comment>
<evidence type="ECO:0000256" key="10">
    <source>
        <dbReference type="ARBA" id="ARBA00023002"/>
    </source>
</evidence>
<keyword evidence="8 17" id="KW-0479">Metal-binding</keyword>
<dbReference type="EMBL" id="CP001197">
    <property type="protein sequence ID" value="ACL09316.1"/>
    <property type="molecule type" value="Genomic_DNA"/>
</dbReference>